<keyword evidence="8" id="KW-1185">Reference proteome</keyword>
<dbReference type="InterPro" id="IPR000276">
    <property type="entry name" value="GPCR_Rhodpsn"/>
</dbReference>
<dbReference type="GO" id="GO:0004930">
    <property type="term" value="F:G protein-coupled receptor activity"/>
    <property type="evidence" value="ECO:0007669"/>
    <property type="project" value="InterPro"/>
</dbReference>
<gene>
    <name evidence="7" type="ORF">XAT740_LOCUS12255</name>
</gene>
<organism evidence="7 8">
    <name type="scientific">Adineta ricciae</name>
    <name type="common">Rotifer</name>
    <dbReference type="NCBI Taxonomy" id="249248"/>
    <lineage>
        <taxon>Eukaryota</taxon>
        <taxon>Metazoa</taxon>
        <taxon>Spiralia</taxon>
        <taxon>Gnathifera</taxon>
        <taxon>Rotifera</taxon>
        <taxon>Eurotatoria</taxon>
        <taxon>Bdelloidea</taxon>
        <taxon>Adinetida</taxon>
        <taxon>Adinetidae</taxon>
        <taxon>Adineta</taxon>
    </lineage>
</organism>
<evidence type="ECO:0000313" key="8">
    <source>
        <dbReference type="Proteomes" id="UP000663828"/>
    </source>
</evidence>
<feature type="transmembrane region" description="Helical" evidence="5">
    <location>
        <begin position="142"/>
        <end position="164"/>
    </location>
</feature>
<comment type="subcellular location">
    <subcellularLocation>
        <location evidence="1">Membrane</location>
    </subcellularLocation>
</comment>
<keyword evidence="3 5" id="KW-1133">Transmembrane helix</keyword>
<evidence type="ECO:0000313" key="7">
    <source>
        <dbReference type="EMBL" id="CAF0982445.1"/>
    </source>
</evidence>
<evidence type="ECO:0000256" key="4">
    <source>
        <dbReference type="ARBA" id="ARBA00023136"/>
    </source>
</evidence>
<evidence type="ECO:0000256" key="1">
    <source>
        <dbReference type="ARBA" id="ARBA00004370"/>
    </source>
</evidence>
<feature type="domain" description="G-protein coupled receptors family 1 profile" evidence="6">
    <location>
        <begin position="27"/>
        <end position="198"/>
    </location>
</feature>
<feature type="transmembrane region" description="Helical" evidence="5">
    <location>
        <begin position="51"/>
        <end position="77"/>
    </location>
</feature>
<keyword evidence="2 5" id="KW-0812">Transmembrane</keyword>
<protein>
    <recommendedName>
        <fullName evidence="6">G-protein coupled receptors family 1 profile domain-containing protein</fullName>
    </recommendedName>
</protein>
<dbReference type="Pfam" id="PF00001">
    <property type="entry name" value="7tm_1"/>
    <property type="match status" value="1"/>
</dbReference>
<feature type="transmembrane region" description="Helical" evidence="5">
    <location>
        <begin position="184"/>
        <end position="201"/>
    </location>
</feature>
<evidence type="ECO:0000256" key="5">
    <source>
        <dbReference type="SAM" id="Phobius"/>
    </source>
</evidence>
<dbReference type="Gene3D" id="1.20.1070.10">
    <property type="entry name" value="Rhodopsin 7-helix transmembrane proteins"/>
    <property type="match status" value="1"/>
</dbReference>
<feature type="transmembrane region" description="Helical" evidence="5">
    <location>
        <begin position="16"/>
        <end position="39"/>
    </location>
</feature>
<sequence>MVDKTADIIIYRMRAYMLWSINGVVYWSYTLVAFYRFVRVIYPTKVWLQRSLIYVCVLIPGEHLAVFSAMLIIPFVFESIHIFPGEVYCTVLPLPCYSIVYASFVMFNIPFNIVCFLYYFITKRLRQTTAVRREQDSYRRDFIVMRRMIVNMILLIIAVVPYAFVALKGYIEHNFYSLTERIEWLSSSLSSCLFAFTLPFITPKLREFLKQNRLMPANN</sequence>
<dbReference type="EMBL" id="CAJNOR010000690">
    <property type="protein sequence ID" value="CAF0982445.1"/>
    <property type="molecule type" value="Genomic_DNA"/>
</dbReference>
<dbReference type="Proteomes" id="UP000663828">
    <property type="component" value="Unassembled WGS sequence"/>
</dbReference>
<evidence type="ECO:0000259" key="6">
    <source>
        <dbReference type="PROSITE" id="PS50262"/>
    </source>
</evidence>
<dbReference type="SUPFAM" id="SSF81321">
    <property type="entry name" value="Family A G protein-coupled receptor-like"/>
    <property type="match status" value="1"/>
</dbReference>
<name>A0A814F8L0_ADIRI</name>
<comment type="caution">
    <text evidence="7">The sequence shown here is derived from an EMBL/GenBank/DDBJ whole genome shotgun (WGS) entry which is preliminary data.</text>
</comment>
<dbReference type="CDD" id="cd00637">
    <property type="entry name" value="7tm_classA_rhodopsin-like"/>
    <property type="match status" value="1"/>
</dbReference>
<proteinExistence type="predicted"/>
<evidence type="ECO:0000256" key="2">
    <source>
        <dbReference type="ARBA" id="ARBA00022692"/>
    </source>
</evidence>
<accession>A0A814F8L0</accession>
<reference evidence="7" key="1">
    <citation type="submission" date="2021-02" db="EMBL/GenBank/DDBJ databases">
        <authorList>
            <person name="Nowell W R."/>
        </authorList>
    </citation>
    <scope>NUCLEOTIDE SEQUENCE</scope>
</reference>
<dbReference type="PROSITE" id="PS50262">
    <property type="entry name" value="G_PROTEIN_RECEP_F1_2"/>
    <property type="match status" value="1"/>
</dbReference>
<dbReference type="GO" id="GO:0016020">
    <property type="term" value="C:membrane"/>
    <property type="evidence" value="ECO:0007669"/>
    <property type="project" value="UniProtKB-SubCell"/>
</dbReference>
<feature type="transmembrane region" description="Helical" evidence="5">
    <location>
        <begin position="97"/>
        <end position="121"/>
    </location>
</feature>
<keyword evidence="4 5" id="KW-0472">Membrane</keyword>
<evidence type="ECO:0000256" key="3">
    <source>
        <dbReference type="ARBA" id="ARBA00022989"/>
    </source>
</evidence>
<dbReference type="AlphaFoldDB" id="A0A814F8L0"/>
<dbReference type="InterPro" id="IPR017452">
    <property type="entry name" value="GPCR_Rhodpsn_7TM"/>
</dbReference>